<sequence>MLKQKTIASNSILDVEQYVFCDFYDDFVLSDSHFVRLFNSSCEVFKSFDLIFKKDISYFRMIMSYVLFYGTWHV</sequence>
<dbReference type="GeneID" id="28489301"/>
<dbReference type="EMBL" id="CP014265">
    <property type="protein sequence ID" value="AMK15558.1"/>
    <property type="molecule type" value="Genomic_DNA"/>
</dbReference>
<dbReference type="AlphaFoldDB" id="A0A126R0F6"/>
<keyword evidence="1" id="KW-0812">Transmembrane</keyword>
<reference evidence="3" key="2">
    <citation type="submission" date="2016-02" db="EMBL/GenBank/DDBJ databases">
        <title>The draft genome sequence of the rumen methanogen Methanobrevibacter olleyae YLM1.</title>
        <authorList>
            <consortium name="New Zealand Agricultural Greenhouse Gas Research Centre/Pastoral Greenhouse Gas Research Consortium"/>
            <person name="Kelly W.J."/>
            <person name="Li D."/>
            <person name="Lambie S.C."/>
            <person name="Attwood G.T."/>
            <person name="Altermann E."/>
            <person name="Leahy S.C."/>
        </authorList>
    </citation>
    <scope>NUCLEOTIDE SEQUENCE [LARGE SCALE GENOMIC DNA]</scope>
    <source>
        <strain evidence="3">YLM1</strain>
    </source>
</reference>
<gene>
    <name evidence="2" type="ORF">YLM1_1001</name>
</gene>
<keyword evidence="1" id="KW-1133">Transmembrane helix</keyword>
<evidence type="ECO:0000256" key="1">
    <source>
        <dbReference type="SAM" id="Phobius"/>
    </source>
</evidence>
<name>A0A126R0F6_METOL</name>
<accession>A0A126R0F6</accession>
<dbReference type="Proteomes" id="UP000066376">
    <property type="component" value="Chromosome"/>
</dbReference>
<keyword evidence="3" id="KW-1185">Reference proteome</keyword>
<reference evidence="2 3" key="1">
    <citation type="journal article" date="2016" name="Genome Announc.">
        <title>Draft Genome Sequence of the Rumen Methanogen Methanobrevibacter olleyae YLM1.</title>
        <authorList>
            <person name="Kelly W.J."/>
            <person name="Li D."/>
            <person name="Lambie S.C."/>
            <person name="Cox F."/>
            <person name="Attwood G.T."/>
            <person name="Altermann E."/>
            <person name="Leahy S.C."/>
        </authorList>
    </citation>
    <scope>NUCLEOTIDE SEQUENCE [LARGE SCALE GENOMIC DNA]</scope>
    <source>
        <strain evidence="2 3">YLM1</strain>
    </source>
</reference>
<dbReference type="RefSeq" id="WP_067146897.1">
    <property type="nucleotide sequence ID" value="NZ_CP014265.1"/>
</dbReference>
<feature type="transmembrane region" description="Helical" evidence="1">
    <location>
        <begin position="56"/>
        <end position="72"/>
    </location>
</feature>
<protein>
    <submittedName>
        <fullName evidence="2">Uncharacterized protein</fullName>
    </submittedName>
</protein>
<proteinExistence type="predicted"/>
<dbReference type="PATRIC" id="fig|294671.3.peg.1049"/>
<evidence type="ECO:0000313" key="3">
    <source>
        <dbReference type="Proteomes" id="UP000066376"/>
    </source>
</evidence>
<evidence type="ECO:0000313" key="2">
    <source>
        <dbReference type="EMBL" id="AMK15558.1"/>
    </source>
</evidence>
<keyword evidence="1" id="KW-0472">Membrane</keyword>
<dbReference type="KEGG" id="mol:YLM1_1001"/>
<organism evidence="2 3">
    <name type="scientific">Methanobrevibacter olleyae</name>
    <dbReference type="NCBI Taxonomy" id="294671"/>
    <lineage>
        <taxon>Archaea</taxon>
        <taxon>Methanobacteriati</taxon>
        <taxon>Methanobacteriota</taxon>
        <taxon>Methanomada group</taxon>
        <taxon>Methanobacteria</taxon>
        <taxon>Methanobacteriales</taxon>
        <taxon>Methanobacteriaceae</taxon>
        <taxon>Methanobrevibacter</taxon>
    </lineage>
</organism>